<evidence type="ECO:0000313" key="2">
    <source>
        <dbReference type="EMBL" id="MDT0382664.1"/>
    </source>
</evidence>
<evidence type="ECO:0000259" key="1">
    <source>
        <dbReference type="Pfam" id="PF13751"/>
    </source>
</evidence>
<feature type="domain" description="Transposase DDE" evidence="1">
    <location>
        <begin position="9"/>
        <end position="130"/>
    </location>
</feature>
<sequence>MDFDQRQVTCPNGETSHIWLEPPAMAPYTVARFHPHQCDPCPDRSACTRGTAARTVNFLPRHLHELQARTRADQQDSQWRRLYATRSGVEGTLCEFINGHRARRSRYNGHRKTHVQHVLTGIAINIERLASRTTRHPHRPRRPTSFQQYLDARALTWECWWRQGK</sequence>
<name>A0ABU2P086_9ACTN</name>
<evidence type="ECO:0000313" key="3">
    <source>
        <dbReference type="Proteomes" id="UP001183414"/>
    </source>
</evidence>
<dbReference type="RefSeq" id="WP_311676239.1">
    <property type="nucleotide sequence ID" value="NZ_JAVREQ010000049.1"/>
</dbReference>
<organism evidence="2 3">
    <name type="scientific">Streptomyces hazeniae</name>
    <dbReference type="NCBI Taxonomy" id="3075538"/>
    <lineage>
        <taxon>Bacteria</taxon>
        <taxon>Bacillati</taxon>
        <taxon>Actinomycetota</taxon>
        <taxon>Actinomycetes</taxon>
        <taxon>Kitasatosporales</taxon>
        <taxon>Streptomycetaceae</taxon>
        <taxon>Streptomyces</taxon>
    </lineage>
</organism>
<dbReference type="Pfam" id="PF13751">
    <property type="entry name" value="DDE_Tnp_1_6"/>
    <property type="match status" value="1"/>
</dbReference>
<accession>A0ABU2P086</accession>
<dbReference type="InterPro" id="IPR025668">
    <property type="entry name" value="Tnp_DDE_dom"/>
</dbReference>
<reference evidence="3" key="1">
    <citation type="submission" date="2023-07" db="EMBL/GenBank/DDBJ databases">
        <title>30 novel species of actinomycetes from the DSMZ collection.</title>
        <authorList>
            <person name="Nouioui I."/>
        </authorList>
    </citation>
    <scope>NUCLEOTIDE SEQUENCE [LARGE SCALE GENOMIC DNA]</scope>
    <source>
        <strain evidence="3">DSM 42041</strain>
    </source>
</reference>
<protein>
    <submittedName>
        <fullName evidence="2">Transposase</fullName>
    </submittedName>
</protein>
<dbReference type="Proteomes" id="UP001183414">
    <property type="component" value="Unassembled WGS sequence"/>
</dbReference>
<gene>
    <name evidence="2" type="ORF">RM572_28340</name>
</gene>
<comment type="caution">
    <text evidence="2">The sequence shown here is derived from an EMBL/GenBank/DDBJ whole genome shotgun (WGS) entry which is preliminary data.</text>
</comment>
<dbReference type="EMBL" id="JAVREQ010000049">
    <property type="protein sequence ID" value="MDT0382664.1"/>
    <property type="molecule type" value="Genomic_DNA"/>
</dbReference>
<keyword evidence="3" id="KW-1185">Reference proteome</keyword>
<proteinExistence type="predicted"/>